<keyword evidence="1" id="KW-0472">Membrane</keyword>
<keyword evidence="1" id="KW-0812">Transmembrane</keyword>
<evidence type="ECO:0000313" key="3">
    <source>
        <dbReference type="Proteomes" id="UP001215280"/>
    </source>
</evidence>
<protein>
    <submittedName>
        <fullName evidence="2">Uncharacterized protein</fullName>
    </submittedName>
</protein>
<feature type="transmembrane region" description="Helical" evidence="1">
    <location>
        <begin position="23"/>
        <end position="40"/>
    </location>
</feature>
<sequence>MHPGSYNRFCMVLLLSFSLPERFLGFPVALFTHLLLFGRFRQSYLKSTVRRLQDVLLGHYLTRHSSRLKSTSLSMGLHILRHSVA</sequence>
<dbReference type="Proteomes" id="UP001215280">
    <property type="component" value="Unassembled WGS sequence"/>
</dbReference>
<keyword evidence="3" id="KW-1185">Reference proteome</keyword>
<reference evidence="2" key="1">
    <citation type="submission" date="2023-03" db="EMBL/GenBank/DDBJ databases">
        <title>Massive genome expansion in bonnet fungi (Mycena s.s.) driven by repeated elements and novel gene families across ecological guilds.</title>
        <authorList>
            <consortium name="Lawrence Berkeley National Laboratory"/>
            <person name="Harder C.B."/>
            <person name="Miyauchi S."/>
            <person name="Viragh M."/>
            <person name="Kuo A."/>
            <person name="Thoen E."/>
            <person name="Andreopoulos B."/>
            <person name="Lu D."/>
            <person name="Skrede I."/>
            <person name="Drula E."/>
            <person name="Henrissat B."/>
            <person name="Morin E."/>
            <person name="Kohler A."/>
            <person name="Barry K."/>
            <person name="LaButti K."/>
            <person name="Morin E."/>
            <person name="Salamov A."/>
            <person name="Lipzen A."/>
            <person name="Mereny Z."/>
            <person name="Hegedus B."/>
            <person name="Baldrian P."/>
            <person name="Stursova M."/>
            <person name="Weitz H."/>
            <person name="Taylor A."/>
            <person name="Grigoriev I.V."/>
            <person name="Nagy L.G."/>
            <person name="Martin F."/>
            <person name="Kauserud H."/>
        </authorList>
    </citation>
    <scope>NUCLEOTIDE SEQUENCE</scope>
    <source>
        <strain evidence="2">CBHHK188m</strain>
    </source>
</reference>
<organism evidence="2 3">
    <name type="scientific">Mycena maculata</name>
    <dbReference type="NCBI Taxonomy" id="230809"/>
    <lineage>
        <taxon>Eukaryota</taxon>
        <taxon>Fungi</taxon>
        <taxon>Dikarya</taxon>
        <taxon>Basidiomycota</taxon>
        <taxon>Agaricomycotina</taxon>
        <taxon>Agaricomycetes</taxon>
        <taxon>Agaricomycetidae</taxon>
        <taxon>Agaricales</taxon>
        <taxon>Marasmiineae</taxon>
        <taxon>Mycenaceae</taxon>
        <taxon>Mycena</taxon>
    </lineage>
</organism>
<keyword evidence="1" id="KW-1133">Transmembrane helix</keyword>
<evidence type="ECO:0000313" key="2">
    <source>
        <dbReference type="EMBL" id="KAJ7762773.1"/>
    </source>
</evidence>
<name>A0AAD7NJE5_9AGAR</name>
<dbReference type="AlphaFoldDB" id="A0AAD7NJE5"/>
<evidence type="ECO:0000256" key="1">
    <source>
        <dbReference type="SAM" id="Phobius"/>
    </source>
</evidence>
<proteinExistence type="predicted"/>
<comment type="caution">
    <text evidence="2">The sequence shown here is derived from an EMBL/GenBank/DDBJ whole genome shotgun (WGS) entry which is preliminary data.</text>
</comment>
<dbReference type="EMBL" id="JARJLG010000042">
    <property type="protein sequence ID" value="KAJ7762773.1"/>
    <property type="molecule type" value="Genomic_DNA"/>
</dbReference>
<gene>
    <name evidence="2" type="ORF">DFH07DRAFT_813402</name>
</gene>
<accession>A0AAD7NJE5</accession>